<keyword evidence="4" id="KW-0275">Fatty acid biosynthesis</keyword>
<proteinExistence type="predicted"/>
<dbReference type="RefSeq" id="WP_088236171.1">
    <property type="nucleotide sequence ID" value="NZ_LT855380.1"/>
</dbReference>
<dbReference type="PIRSF" id="PIRSF011489">
    <property type="entry name" value="DUF479"/>
    <property type="match status" value="1"/>
</dbReference>
<dbReference type="PANTHER" id="PTHR38764">
    <property type="entry name" value="ACYL CARRIER PROTEIN PHOSPHODIESTERASE"/>
    <property type="match status" value="1"/>
</dbReference>
<evidence type="ECO:0000256" key="1">
    <source>
        <dbReference type="ARBA" id="ARBA00022516"/>
    </source>
</evidence>
<keyword evidence="4" id="KW-0276">Fatty acid metabolism</keyword>
<gene>
    <name evidence="5" type="ORF">CFBP1590__5085</name>
</gene>
<evidence type="ECO:0000256" key="4">
    <source>
        <dbReference type="ARBA" id="ARBA00023160"/>
    </source>
</evidence>
<dbReference type="Proteomes" id="UP000196842">
    <property type="component" value="Chromosome I"/>
</dbReference>
<dbReference type="InterPro" id="IPR007431">
    <property type="entry name" value="ACP_PD"/>
</dbReference>
<sequence length="196" mass="22076">MNYLAHLHLGGQSSDELLGSLYGDFVKGPLAGRFSPKTETAIQLHRTIDAFTDAHGLVKRALSRFPNEKRRYAGIALDMFFDHCLARDWEQYSNVPLDDFAQQIYGILEAEPNLPPSLAQVVPLMISEDWLCAYRDLEMIGYGLGIISMRLSRPEVLDGLFEHLEGNYELLSADFSEFYPALQDFARVPADADPMC</sequence>
<protein>
    <submittedName>
        <fullName evidence="5">ACP phosphodiesterase</fullName>
    </submittedName>
</protein>
<keyword evidence="1" id="KW-0444">Lipid biosynthesis</keyword>
<dbReference type="GO" id="GO:0006633">
    <property type="term" value="P:fatty acid biosynthetic process"/>
    <property type="evidence" value="ECO:0007669"/>
    <property type="project" value="UniProtKB-KW"/>
</dbReference>
<keyword evidence="2" id="KW-0378">Hydrolase</keyword>
<dbReference type="GeneID" id="47766728"/>
<reference evidence="5 6" key="1">
    <citation type="submission" date="2017-05" db="EMBL/GenBank/DDBJ databases">
        <authorList>
            <person name="Song R."/>
            <person name="Chenine A.L."/>
            <person name="Ruprecht R.M."/>
        </authorList>
    </citation>
    <scope>NUCLEOTIDE SEQUENCE [LARGE SCALE GENOMIC DNA]</scope>
    <source>
        <strain evidence="5 6">CFBP 1590</strain>
    </source>
</reference>
<accession>A0A1Y6JU76</accession>
<dbReference type="AlphaFoldDB" id="A0A1Y6JU76"/>
<dbReference type="PANTHER" id="PTHR38764:SF1">
    <property type="entry name" value="ACYL CARRIER PROTEIN PHOSPHODIESTERASE"/>
    <property type="match status" value="1"/>
</dbReference>
<dbReference type="GO" id="GO:0008770">
    <property type="term" value="F:[acyl-carrier-protein] phosphodiesterase activity"/>
    <property type="evidence" value="ECO:0007669"/>
    <property type="project" value="InterPro"/>
</dbReference>
<evidence type="ECO:0000313" key="6">
    <source>
        <dbReference type="Proteomes" id="UP000196842"/>
    </source>
</evidence>
<dbReference type="KEGG" id="pvd:CFBP1590__5085"/>
<organism evidence="5 6">
    <name type="scientific">Pseudomonas viridiflava</name>
    <name type="common">Phytomonas viridiflava</name>
    <dbReference type="NCBI Taxonomy" id="33069"/>
    <lineage>
        <taxon>Bacteria</taxon>
        <taxon>Pseudomonadati</taxon>
        <taxon>Pseudomonadota</taxon>
        <taxon>Gammaproteobacteria</taxon>
        <taxon>Pseudomonadales</taxon>
        <taxon>Pseudomonadaceae</taxon>
        <taxon>Pseudomonas</taxon>
    </lineage>
</organism>
<dbReference type="Pfam" id="PF04336">
    <property type="entry name" value="ACP_PD"/>
    <property type="match status" value="1"/>
</dbReference>
<keyword evidence="3" id="KW-0443">Lipid metabolism</keyword>
<name>A0A1Y6JU76_PSEVI</name>
<dbReference type="EMBL" id="LT855380">
    <property type="protein sequence ID" value="SMS12671.1"/>
    <property type="molecule type" value="Genomic_DNA"/>
</dbReference>
<evidence type="ECO:0000256" key="2">
    <source>
        <dbReference type="ARBA" id="ARBA00022801"/>
    </source>
</evidence>
<evidence type="ECO:0000313" key="5">
    <source>
        <dbReference type="EMBL" id="SMS12671.1"/>
    </source>
</evidence>
<evidence type="ECO:0000256" key="3">
    <source>
        <dbReference type="ARBA" id="ARBA00023098"/>
    </source>
</evidence>